<reference evidence="2" key="1">
    <citation type="journal article" date="2022" name="bioRxiv">
        <title>Sequencing and chromosome-scale assembly of the giantPleurodeles waltlgenome.</title>
        <authorList>
            <person name="Brown T."/>
            <person name="Elewa A."/>
            <person name="Iarovenko S."/>
            <person name="Subramanian E."/>
            <person name="Araus A.J."/>
            <person name="Petzold A."/>
            <person name="Susuki M."/>
            <person name="Suzuki K.-i.T."/>
            <person name="Hayashi T."/>
            <person name="Toyoda A."/>
            <person name="Oliveira C."/>
            <person name="Osipova E."/>
            <person name="Leigh N.D."/>
            <person name="Simon A."/>
            <person name="Yun M.H."/>
        </authorList>
    </citation>
    <scope>NUCLEOTIDE SEQUENCE</scope>
    <source>
        <strain evidence="2">20211129_DDA</strain>
        <tissue evidence="2">Liver</tissue>
    </source>
</reference>
<protein>
    <submittedName>
        <fullName evidence="2">Uncharacterized protein</fullName>
    </submittedName>
</protein>
<name>A0AAV7LPV5_PLEWA</name>
<evidence type="ECO:0000256" key="1">
    <source>
        <dbReference type="SAM" id="MobiDB-lite"/>
    </source>
</evidence>
<dbReference type="EMBL" id="JANPWB010000015">
    <property type="protein sequence ID" value="KAJ1093009.1"/>
    <property type="molecule type" value="Genomic_DNA"/>
</dbReference>
<keyword evidence="3" id="KW-1185">Reference proteome</keyword>
<evidence type="ECO:0000313" key="2">
    <source>
        <dbReference type="EMBL" id="KAJ1093009.1"/>
    </source>
</evidence>
<evidence type="ECO:0000313" key="3">
    <source>
        <dbReference type="Proteomes" id="UP001066276"/>
    </source>
</evidence>
<dbReference type="AlphaFoldDB" id="A0AAV7LPV5"/>
<dbReference type="Proteomes" id="UP001066276">
    <property type="component" value="Chromosome 11"/>
</dbReference>
<sequence>MGDTARTRDEAEPVTCTFPETLFGVLHADITTLKQYLPKDIKGLTKDMNELGDRVDNLERTSETQEEELDRD</sequence>
<feature type="region of interest" description="Disordered" evidence="1">
    <location>
        <begin position="49"/>
        <end position="72"/>
    </location>
</feature>
<accession>A0AAV7LPV5</accession>
<comment type="caution">
    <text evidence="2">The sequence shown here is derived from an EMBL/GenBank/DDBJ whole genome shotgun (WGS) entry which is preliminary data.</text>
</comment>
<organism evidence="2 3">
    <name type="scientific">Pleurodeles waltl</name>
    <name type="common">Iberian ribbed newt</name>
    <dbReference type="NCBI Taxonomy" id="8319"/>
    <lineage>
        <taxon>Eukaryota</taxon>
        <taxon>Metazoa</taxon>
        <taxon>Chordata</taxon>
        <taxon>Craniata</taxon>
        <taxon>Vertebrata</taxon>
        <taxon>Euteleostomi</taxon>
        <taxon>Amphibia</taxon>
        <taxon>Batrachia</taxon>
        <taxon>Caudata</taxon>
        <taxon>Salamandroidea</taxon>
        <taxon>Salamandridae</taxon>
        <taxon>Pleurodelinae</taxon>
        <taxon>Pleurodeles</taxon>
    </lineage>
</organism>
<proteinExistence type="predicted"/>
<feature type="compositionally biased region" description="Basic and acidic residues" evidence="1">
    <location>
        <begin position="49"/>
        <end position="63"/>
    </location>
</feature>
<gene>
    <name evidence="2" type="ORF">NDU88_006119</name>
</gene>